<feature type="region of interest" description="Disordered" evidence="4">
    <location>
        <begin position="967"/>
        <end position="997"/>
    </location>
</feature>
<dbReference type="SMART" id="SM00487">
    <property type="entry name" value="DEXDc"/>
    <property type="match status" value="1"/>
</dbReference>
<dbReference type="InterPro" id="IPR000330">
    <property type="entry name" value="SNF2_N"/>
</dbReference>
<reference evidence="6 7" key="1">
    <citation type="journal article" date="2015" name="Nat. Commun.">
        <title>Outbred genome sequencing and CRISPR/Cas9 gene editing in butterflies.</title>
        <authorList>
            <person name="Li X."/>
            <person name="Fan D."/>
            <person name="Zhang W."/>
            <person name="Liu G."/>
            <person name="Zhang L."/>
            <person name="Zhao L."/>
            <person name="Fang X."/>
            <person name="Chen L."/>
            <person name="Dong Y."/>
            <person name="Chen Y."/>
            <person name="Ding Y."/>
            <person name="Zhao R."/>
            <person name="Feng M."/>
            <person name="Zhu Y."/>
            <person name="Feng Y."/>
            <person name="Jiang X."/>
            <person name="Zhu D."/>
            <person name="Xiang H."/>
            <person name="Feng X."/>
            <person name="Li S."/>
            <person name="Wang J."/>
            <person name="Zhang G."/>
            <person name="Kronforst M.R."/>
            <person name="Wang W."/>
        </authorList>
    </citation>
    <scope>NUCLEOTIDE SEQUENCE [LARGE SCALE GENOMIC DNA]</scope>
    <source>
        <strain evidence="6">Ya'a_city_454_Px</strain>
        <tissue evidence="6">Whole body</tissue>
    </source>
</reference>
<feature type="region of interest" description="Disordered" evidence="4">
    <location>
        <begin position="1"/>
        <end position="20"/>
    </location>
</feature>
<dbReference type="Proteomes" id="UP000053268">
    <property type="component" value="Unassembled WGS sequence"/>
</dbReference>
<dbReference type="PANTHER" id="PTHR45626:SF50">
    <property type="entry name" value="TRANSCRIPTION TERMINATION FACTOR 2"/>
    <property type="match status" value="1"/>
</dbReference>
<dbReference type="SUPFAM" id="SSF52540">
    <property type="entry name" value="P-loop containing nucleoside triphosphate hydrolases"/>
    <property type="match status" value="1"/>
</dbReference>
<dbReference type="GO" id="GO:0005524">
    <property type="term" value="F:ATP binding"/>
    <property type="evidence" value="ECO:0007669"/>
    <property type="project" value="UniProtKB-KW"/>
</dbReference>
<feature type="region of interest" description="Disordered" evidence="4">
    <location>
        <begin position="679"/>
        <end position="698"/>
    </location>
</feature>
<dbReference type="InterPro" id="IPR050628">
    <property type="entry name" value="SNF2_RAD54_helicase_TF"/>
</dbReference>
<evidence type="ECO:0000313" key="7">
    <source>
        <dbReference type="Proteomes" id="UP000053268"/>
    </source>
</evidence>
<keyword evidence="3" id="KW-0067">ATP-binding</keyword>
<evidence type="ECO:0000259" key="5">
    <source>
        <dbReference type="SMART" id="SM00487"/>
    </source>
</evidence>
<gene>
    <name evidence="6" type="ORF">RR46_13300</name>
</gene>
<organism evidence="6 7">
    <name type="scientific">Papilio xuthus</name>
    <name type="common">Asian swallowtail butterfly</name>
    <dbReference type="NCBI Taxonomy" id="66420"/>
    <lineage>
        <taxon>Eukaryota</taxon>
        <taxon>Metazoa</taxon>
        <taxon>Ecdysozoa</taxon>
        <taxon>Arthropoda</taxon>
        <taxon>Hexapoda</taxon>
        <taxon>Insecta</taxon>
        <taxon>Pterygota</taxon>
        <taxon>Neoptera</taxon>
        <taxon>Endopterygota</taxon>
        <taxon>Lepidoptera</taxon>
        <taxon>Glossata</taxon>
        <taxon>Ditrysia</taxon>
        <taxon>Papilionoidea</taxon>
        <taxon>Papilionidae</taxon>
        <taxon>Papilioninae</taxon>
        <taxon>Papilio</taxon>
    </lineage>
</organism>
<dbReference type="InterPro" id="IPR014001">
    <property type="entry name" value="Helicase_ATP-bd"/>
</dbReference>
<feature type="region of interest" description="Disordered" evidence="4">
    <location>
        <begin position="429"/>
        <end position="473"/>
    </location>
</feature>
<evidence type="ECO:0000313" key="6">
    <source>
        <dbReference type="EMBL" id="KPI92079.1"/>
    </source>
</evidence>
<dbReference type="InterPro" id="IPR027417">
    <property type="entry name" value="P-loop_NTPase"/>
</dbReference>
<sequence>MESSFFEYRDSTKVEGDSETEVIDDSFVGDQSFITKKKLGFKNQTVFISESEESASEDASDEDDNAKKSSSTSTNNISDAAPTLISSSEDETRRESPMSSSGTSRKSDDSSSDEEMSPEIVPRPRPNTKTPRRSSDSFIGRKNRKRIMIVDSDTDNSIVIEQNKNKKLACLQQTPLKVKSNVLANAITDNCDNIDVSHLNDTNEKDIESSDEEKDCQKVHNDKSTDEVNDKEETNDEDDGIDKEITKDSDNSMGEDKSGEVESDEYDDHMVMSRATRMSIMGFVPKETASDESDYIQSDDNSSRPGSSNSLGELPDFSASLRMSPEKANDAREDKDTSRLTCSPFTSPLKDVTNEFNESFKDKSNGKSKVENEICDLTHKEVEVYDLTGSKRASLRNKVLSSIRRDNSGYKENVINDDVTIIDREPEVIALSSDDEEPVKEEKKSPRVKKSPSKRSEKSESKSEKVSGDMRQYLLPPSYPNQVVYVKKHVRENELKKLTGLQEDLHNVRNLLENMDVGTLPDGGVRLIERLTALEQAVRLQGDKVANMLVEPDAPTAEDIAKDGFDSEDKGLSWDDIKKASEAVQPRMFGKQAMSTHMAERGLILERLRDLHQALASRPPEHQLADPPAALATTLMPHQLHALTWLRWRETQRPAGGILADDMGLGKTITMISLVAGDKEADDDGDDDSDDAGPGAKQLVRGGTLVVCPASLVQQWAEEAARHCRPHRLGVCMHHGAARATQPHRLAHHDLVITTYNILLREAEKVRSPHTHVPTSRTPVYPLPATPSHCTWPRVPQMWKKWIDNKSLGGQERLSTIMRCIMLRRTKQQLQARGQLACLPARDTHDLDVTLSRDEMNVYQKLLVLSKTLFAQFLQQRAEQRHDQLGDRGAYHAMHRRMVKLQGVKPVKSHEILVLLLRLRQVCCHCGLIAAMLRDDDSAHPTDPADPASDPAEQDLLDELNKLVLEDTTTKRKSKGGAAGGEDAEEGEGEGEEGSTTAEALRSVLAANNPVFALDRPSSKIAAVMACLNEHVFPNEGKLARAEVEVRWGDVS</sequence>
<dbReference type="Pfam" id="PF00176">
    <property type="entry name" value="SNF2-rel_dom"/>
    <property type="match status" value="2"/>
</dbReference>
<protein>
    <submittedName>
        <fullName evidence="6">Transcription termination factor 2</fullName>
    </submittedName>
</protein>
<dbReference type="STRING" id="66420.A0A194PH95"/>
<dbReference type="GO" id="GO:0006281">
    <property type="term" value="P:DNA repair"/>
    <property type="evidence" value="ECO:0007669"/>
    <property type="project" value="TreeGrafter"/>
</dbReference>
<feature type="region of interest" description="Disordered" evidence="4">
    <location>
        <begin position="193"/>
        <end position="370"/>
    </location>
</feature>
<dbReference type="GO" id="GO:0016787">
    <property type="term" value="F:hydrolase activity"/>
    <property type="evidence" value="ECO:0007669"/>
    <property type="project" value="UniProtKB-KW"/>
</dbReference>
<feature type="compositionally biased region" description="Acidic residues" evidence="4">
    <location>
        <begin position="50"/>
        <end position="64"/>
    </location>
</feature>
<dbReference type="GO" id="GO:0005634">
    <property type="term" value="C:nucleus"/>
    <property type="evidence" value="ECO:0007669"/>
    <property type="project" value="TreeGrafter"/>
</dbReference>
<evidence type="ECO:0000256" key="4">
    <source>
        <dbReference type="SAM" id="MobiDB-lite"/>
    </source>
</evidence>
<feature type="compositionally biased region" description="Basic and acidic residues" evidence="4">
    <location>
        <begin position="454"/>
        <end position="468"/>
    </location>
</feature>
<evidence type="ECO:0000256" key="3">
    <source>
        <dbReference type="ARBA" id="ARBA00022840"/>
    </source>
</evidence>
<feature type="compositionally biased region" description="Polar residues" evidence="4">
    <location>
        <begin position="295"/>
        <end position="311"/>
    </location>
</feature>
<feature type="compositionally biased region" description="Low complexity" evidence="4">
    <location>
        <begin position="68"/>
        <end position="81"/>
    </location>
</feature>
<dbReference type="Gene3D" id="3.40.50.10810">
    <property type="entry name" value="Tandem AAA-ATPase domain"/>
    <property type="match status" value="1"/>
</dbReference>
<keyword evidence="7" id="KW-1185">Reference proteome</keyword>
<feature type="region of interest" description="Disordered" evidence="4">
    <location>
        <begin position="50"/>
        <end position="144"/>
    </location>
</feature>
<feature type="compositionally biased region" description="Basic and acidic residues" evidence="4">
    <location>
        <begin position="324"/>
        <end position="338"/>
    </location>
</feature>
<keyword evidence="1" id="KW-0547">Nucleotide-binding</keyword>
<dbReference type="EMBL" id="KQ459604">
    <property type="protein sequence ID" value="KPI92079.1"/>
    <property type="molecule type" value="Genomic_DNA"/>
</dbReference>
<dbReference type="GO" id="GO:0008094">
    <property type="term" value="F:ATP-dependent activity, acting on DNA"/>
    <property type="evidence" value="ECO:0007669"/>
    <property type="project" value="TreeGrafter"/>
</dbReference>
<accession>A0A194PH95</accession>
<dbReference type="PANTHER" id="PTHR45626">
    <property type="entry name" value="TRANSCRIPTION TERMINATION FACTOR 2-RELATED"/>
    <property type="match status" value="1"/>
</dbReference>
<evidence type="ECO:0000256" key="2">
    <source>
        <dbReference type="ARBA" id="ARBA00022801"/>
    </source>
</evidence>
<feature type="compositionally biased region" description="Basic and acidic residues" evidence="4">
    <location>
        <begin position="7"/>
        <end position="16"/>
    </location>
</feature>
<dbReference type="AlphaFoldDB" id="A0A194PH95"/>
<evidence type="ECO:0000256" key="1">
    <source>
        <dbReference type="ARBA" id="ARBA00022741"/>
    </source>
</evidence>
<feature type="compositionally biased region" description="Basic and acidic residues" evidence="4">
    <location>
        <begin position="242"/>
        <end position="260"/>
    </location>
</feature>
<keyword evidence="2" id="KW-0378">Hydrolase</keyword>
<feature type="compositionally biased region" description="Basic and acidic residues" evidence="4">
    <location>
        <begin position="215"/>
        <end position="232"/>
    </location>
</feature>
<feature type="compositionally biased region" description="Acidic residues" evidence="4">
    <location>
        <begin position="680"/>
        <end position="691"/>
    </location>
</feature>
<name>A0A194PH95_PAPXU</name>
<feature type="domain" description="Helicase ATP-binding" evidence="5">
    <location>
        <begin position="631"/>
        <end position="900"/>
    </location>
</feature>
<feature type="compositionally biased region" description="Basic and acidic residues" evidence="4">
    <location>
        <begin position="358"/>
        <end position="370"/>
    </location>
</feature>
<feature type="compositionally biased region" description="Acidic residues" evidence="4">
    <location>
        <begin position="982"/>
        <end position="993"/>
    </location>
</feature>
<proteinExistence type="predicted"/>
<dbReference type="InterPro" id="IPR038718">
    <property type="entry name" value="SNF2-like_sf"/>
</dbReference>